<dbReference type="Gene3D" id="3.20.20.100">
    <property type="entry name" value="NADP-dependent oxidoreductase domain"/>
    <property type="match status" value="1"/>
</dbReference>
<reference evidence="2 3" key="1">
    <citation type="submission" date="2016-02" db="EMBL/GenBank/DDBJ databases">
        <title>Genome analysis of coral dinoflagellate symbionts highlights evolutionary adaptations to a symbiotic lifestyle.</title>
        <authorList>
            <person name="Aranda M."/>
            <person name="Li Y."/>
            <person name="Liew Y.J."/>
            <person name="Baumgarten S."/>
            <person name="Simakov O."/>
            <person name="Wilson M."/>
            <person name="Piel J."/>
            <person name="Ashoor H."/>
            <person name="Bougouffa S."/>
            <person name="Bajic V.B."/>
            <person name="Ryu T."/>
            <person name="Ravasi T."/>
            <person name="Bayer T."/>
            <person name="Micklem G."/>
            <person name="Kim H."/>
            <person name="Bhak J."/>
            <person name="Lajeunesse T.C."/>
            <person name="Voolstra C.R."/>
        </authorList>
    </citation>
    <scope>NUCLEOTIDE SEQUENCE [LARGE SCALE GENOMIC DNA]</scope>
    <source>
        <strain evidence="2 3">CCMP2467</strain>
    </source>
</reference>
<evidence type="ECO:0000259" key="1">
    <source>
        <dbReference type="Pfam" id="PF00248"/>
    </source>
</evidence>
<evidence type="ECO:0000313" key="2">
    <source>
        <dbReference type="EMBL" id="OLQ03902.1"/>
    </source>
</evidence>
<keyword evidence="3" id="KW-1185">Reference proteome</keyword>
<gene>
    <name evidence="2" type="primary">PLR1</name>
    <name evidence="2" type="ORF">AK812_SmicGene13076</name>
</gene>
<dbReference type="EMBL" id="LSRX01000223">
    <property type="protein sequence ID" value="OLQ03902.1"/>
    <property type="molecule type" value="Genomic_DNA"/>
</dbReference>
<evidence type="ECO:0000313" key="3">
    <source>
        <dbReference type="Proteomes" id="UP000186817"/>
    </source>
</evidence>
<name>A0A1Q9E906_SYMMI</name>
<accession>A0A1Q9E906</accession>
<dbReference type="Pfam" id="PF00248">
    <property type="entry name" value="Aldo_ket_red"/>
    <property type="match status" value="1"/>
</dbReference>
<feature type="domain" description="NADP-dependent oxidoreductase" evidence="1">
    <location>
        <begin position="59"/>
        <end position="125"/>
    </location>
</feature>
<dbReference type="Proteomes" id="UP000186817">
    <property type="component" value="Unassembled WGS sequence"/>
</dbReference>
<dbReference type="PANTHER" id="PTHR43638">
    <property type="entry name" value="OXIDOREDUCTASE, ALDO/KETO REDUCTASE FAMILY PROTEIN"/>
    <property type="match status" value="1"/>
</dbReference>
<dbReference type="OrthoDB" id="2310150at2759"/>
<dbReference type="InterPro" id="IPR036812">
    <property type="entry name" value="NAD(P)_OxRdtase_dom_sf"/>
</dbReference>
<dbReference type="SUPFAM" id="SSF51430">
    <property type="entry name" value="NAD(P)-linked oxidoreductase"/>
    <property type="match status" value="1"/>
</dbReference>
<dbReference type="AlphaFoldDB" id="A0A1Q9E906"/>
<organism evidence="2 3">
    <name type="scientific">Symbiodinium microadriaticum</name>
    <name type="common">Dinoflagellate</name>
    <name type="synonym">Zooxanthella microadriatica</name>
    <dbReference type="NCBI Taxonomy" id="2951"/>
    <lineage>
        <taxon>Eukaryota</taxon>
        <taxon>Sar</taxon>
        <taxon>Alveolata</taxon>
        <taxon>Dinophyceae</taxon>
        <taxon>Suessiales</taxon>
        <taxon>Symbiodiniaceae</taxon>
        <taxon>Symbiodinium</taxon>
    </lineage>
</organism>
<dbReference type="InterPro" id="IPR023210">
    <property type="entry name" value="NADP_OxRdtase_dom"/>
</dbReference>
<protein>
    <submittedName>
        <fullName evidence="2">Pyridoxal reductase, chloroplastic</fullName>
    </submittedName>
</protein>
<comment type="caution">
    <text evidence="2">The sequence shown here is derived from an EMBL/GenBank/DDBJ whole genome shotgun (WGS) entry which is preliminary data.</text>
</comment>
<proteinExistence type="predicted"/>
<dbReference type="PANTHER" id="PTHR43638:SF3">
    <property type="entry name" value="ALDEHYDE REDUCTASE"/>
    <property type="match status" value="1"/>
</dbReference>
<sequence length="137" mass="14682">MLFDGYSGTKDSKEYRCLATCKVDPFSAWPPWVERRGDARGGRAASRPFGAAFDGEPQAWRQLLTALGEVGRKYGKTPSQVAINWVLCQGAVAIPGARSASQAAENAGAMGWRLQAEDTAYLASLGARGQTSDFQHG</sequence>